<comment type="caution">
    <text evidence="7">The sequence shown here is derived from an EMBL/GenBank/DDBJ whole genome shotgun (WGS) entry which is preliminary data.</text>
</comment>
<dbReference type="GO" id="GO:0012505">
    <property type="term" value="C:endomembrane system"/>
    <property type="evidence" value="ECO:0007669"/>
    <property type="project" value="UniProtKB-SubCell"/>
</dbReference>
<evidence type="ECO:0000313" key="7">
    <source>
        <dbReference type="EMBL" id="KRG21092.1"/>
    </source>
</evidence>
<feature type="transmembrane region" description="Helical" evidence="5">
    <location>
        <begin position="296"/>
        <end position="316"/>
    </location>
</feature>
<evidence type="ECO:0000256" key="1">
    <source>
        <dbReference type="ARBA" id="ARBA00004127"/>
    </source>
</evidence>
<dbReference type="PIRSF" id="PIRSF002808">
    <property type="entry name" value="Hexose_phosphate_transp"/>
    <property type="match status" value="1"/>
</dbReference>
<feature type="transmembrane region" description="Helical" evidence="5">
    <location>
        <begin position="100"/>
        <end position="131"/>
    </location>
</feature>
<evidence type="ECO:0000259" key="6">
    <source>
        <dbReference type="PROSITE" id="PS50850"/>
    </source>
</evidence>
<dbReference type="GO" id="GO:0035435">
    <property type="term" value="P:phosphate ion transmembrane transport"/>
    <property type="evidence" value="ECO:0007669"/>
    <property type="project" value="TreeGrafter"/>
</dbReference>
<feature type="domain" description="Major facilitator superfamily (MFS) profile" evidence="6">
    <location>
        <begin position="35"/>
        <end position="445"/>
    </location>
</feature>
<protein>
    <submittedName>
        <fullName evidence="7">Regulatory protein UhpC</fullName>
    </submittedName>
</protein>
<dbReference type="PANTHER" id="PTHR43826">
    <property type="entry name" value="GLUCOSE-6-PHOSPHATE EXCHANGER SLC37A4"/>
    <property type="match status" value="1"/>
</dbReference>
<dbReference type="InterPro" id="IPR011701">
    <property type="entry name" value="MFS"/>
</dbReference>
<evidence type="ECO:0000256" key="4">
    <source>
        <dbReference type="ARBA" id="ARBA00023136"/>
    </source>
</evidence>
<evidence type="ECO:0000256" key="3">
    <source>
        <dbReference type="ARBA" id="ARBA00022989"/>
    </source>
</evidence>
<dbReference type="SUPFAM" id="SSF103473">
    <property type="entry name" value="MFS general substrate transporter"/>
    <property type="match status" value="1"/>
</dbReference>
<dbReference type="STRING" id="295108.HT99x_01648"/>
<feature type="transmembrane region" description="Helical" evidence="5">
    <location>
        <begin position="389"/>
        <end position="408"/>
    </location>
</feature>
<name>A0A0Q9YVW8_9GAMM</name>
<dbReference type="PROSITE" id="PS50850">
    <property type="entry name" value="MFS"/>
    <property type="match status" value="1"/>
</dbReference>
<feature type="transmembrane region" description="Helical" evidence="5">
    <location>
        <begin position="328"/>
        <end position="346"/>
    </location>
</feature>
<dbReference type="GO" id="GO:0005886">
    <property type="term" value="C:plasma membrane"/>
    <property type="evidence" value="ECO:0007669"/>
    <property type="project" value="TreeGrafter"/>
</dbReference>
<accession>A0A0Q9YVW8</accession>
<dbReference type="EMBL" id="LKAJ01000006">
    <property type="protein sequence ID" value="KRG21092.1"/>
    <property type="molecule type" value="Genomic_DNA"/>
</dbReference>
<feature type="transmembrane region" description="Helical" evidence="5">
    <location>
        <begin position="414"/>
        <end position="438"/>
    </location>
</feature>
<dbReference type="AlphaFoldDB" id="A0A0Q9YVW8"/>
<dbReference type="PATRIC" id="fig|1590043.3.peg.1683"/>
<dbReference type="InterPro" id="IPR051337">
    <property type="entry name" value="OPA_Antiporter"/>
</dbReference>
<dbReference type="InterPro" id="IPR020846">
    <property type="entry name" value="MFS_dom"/>
</dbReference>
<keyword evidence="3 5" id="KW-1133">Transmembrane helix</keyword>
<feature type="transmembrane region" description="Helical" evidence="5">
    <location>
        <begin position="172"/>
        <end position="205"/>
    </location>
</feature>
<evidence type="ECO:0000256" key="5">
    <source>
        <dbReference type="SAM" id="Phobius"/>
    </source>
</evidence>
<keyword evidence="4 5" id="KW-0472">Membrane</keyword>
<organism evidence="7">
    <name type="scientific">Candidatus Berkiella aquae</name>
    <dbReference type="NCBI Taxonomy" id="295108"/>
    <lineage>
        <taxon>Bacteria</taxon>
        <taxon>Pseudomonadati</taxon>
        <taxon>Pseudomonadota</taxon>
        <taxon>Gammaproteobacteria</taxon>
        <taxon>Candidatus Berkiellales</taxon>
        <taxon>Candidatus Berkiellaceae</taxon>
        <taxon>Candidatus Berkiella</taxon>
    </lineage>
</organism>
<feature type="transmembrane region" description="Helical" evidence="5">
    <location>
        <begin position="258"/>
        <end position="276"/>
    </location>
</feature>
<dbReference type="Pfam" id="PF07690">
    <property type="entry name" value="MFS_1"/>
    <property type="match status" value="1"/>
</dbReference>
<dbReference type="GO" id="GO:0061513">
    <property type="term" value="F:glucose 6-phosphate:phosphate antiporter activity"/>
    <property type="evidence" value="ECO:0007669"/>
    <property type="project" value="TreeGrafter"/>
</dbReference>
<evidence type="ECO:0000256" key="2">
    <source>
        <dbReference type="ARBA" id="ARBA00022692"/>
    </source>
</evidence>
<dbReference type="PANTHER" id="PTHR43826:SF3">
    <property type="entry name" value="GLUCOSE-6-PHOSPHATE EXCHANGER SLC37A4"/>
    <property type="match status" value="1"/>
</dbReference>
<feature type="transmembrane region" description="Helical" evidence="5">
    <location>
        <begin position="69"/>
        <end position="88"/>
    </location>
</feature>
<feature type="transmembrane region" description="Helical" evidence="5">
    <location>
        <begin position="358"/>
        <end position="377"/>
    </location>
</feature>
<sequence length="462" mass="52209">MSWMSLDFLKPAPYQPVMNDEAKIKADYRYWRMRICYSIFLGYAFFYFTRKSFTFAMPYIGADLGFSKSELGMLGSILYLSYGVSKFISGVMSDRSNPRYFMAVGLIITGILNILFGLSSSLWMFAIFWGLNGWFQAWGWPACCKQLNYWFAQSERGLWYSICSTSHNLGGALIPIIAVFCAIQFGWRFAMFIPAVCSILMGFVLMNRLRDVPRTLGLPTVEEYRNEPLQNIEECKATKHPLLSVREILFNQVLNNKYVWIFSLSYFFIYVVRTAINDWTFFYLTEAKNMDDLLASSGVFWFEVGGFIGMIAAGWGSDYFWKGNRVPAMVVCALGLIFSLLALKYVPANHVVLDMTLLALIGGFVFGPQMIVGLAAAEFVDKRAAATSNGFAGTLGYFGAAVAGYPVGKMIEVWGWHGFFTAMLLSSAVIFIILLPLWSTNSNARRPQTQIDWSSKRTLEKA</sequence>
<proteinExistence type="predicted"/>
<reference evidence="7" key="1">
    <citation type="submission" date="2015-09" db="EMBL/GenBank/DDBJ databases">
        <title>Draft Genome Sequences of Two Novel Amoeba-resistant Intranuclear Bacteria, Candidatus Berkiella cookevillensis and Candidatus Berkiella aquae.</title>
        <authorList>
            <person name="Mehari Y.T."/>
            <person name="Arivett B.A."/>
            <person name="Farone A.L."/>
            <person name="Gunderson J.H."/>
            <person name="Farone M.B."/>
        </authorList>
    </citation>
    <scope>NUCLEOTIDE SEQUENCE [LARGE SCALE GENOMIC DNA]</scope>
    <source>
        <strain evidence="7">HT99</strain>
    </source>
</reference>
<gene>
    <name evidence="7" type="primary">uhpC</name>
    <name evidence="7" type="ORF">HT99x_01648</name>
</gene>
<keyword evidence="2 5" id="KW-0812">Transmembrane</keyword>
<dbReference type="InterPro" id="IPR000849">
    <property type="entry name" value="Sugar_P_transporter"/>
</dbReference>
<comment type="subcellular location">
    <subcellularLocation>
        <location evidence="1">Endomembrane system</location>
        <topology evidence="1">Multi-pass membrane protein</topology>
    </subcellularLocation>
</comment>
<dbReference type="InterPro" id="IPR036259">
    <property type="entry name" value="MFS_trans_sf"/>
</dbReference>
<dbReference type="Gene3D" id="1.20.1250.20">
    <property type="entry name" value="MFS general substrate transporter like domains"/>
    <property type="match status" value="2"/>
</dbReference>